<comment type="caution">
    <text evidence="1">The sequence shown here is derived from an EMBL/GenBank/DDBJ whole genome shotgun (WGS) entry which is preliminary data.</text>
</comment>
<evidence type="ECO:0000313" key="2">
    <source>
        <dbReference type="Proteomes" id="UP001305414"/>
    </source>
</evidence>
<sequence>MHAIQSDILRPKYFAVNPAVDDEMKAPRTIREEMSCCRSALMFHPRGVDGALSPKTYRYHKSMFKNLSSNTHLKEANHGLQAADNSKIEAILKGAQRDKSDDEQSLPMLPHTQFMVLHLILRHSRHRKAGVWYREMK</sequence>
<proteinExistence type="predicted"/>
<name>A0AAN7UWX7_9PEZI</name>
<evidence type="ECO:0000313" key="1">
    <source>
        <dbReference type="EMBL" id="KAK5633791.1"/>
    </source>
</evidence>
<dbReference type="Proteomes" id="UP001305414">
    <property type="component" value="Unassembled WGS sequence"/>
</dbReference>
<reference evidence="1 2" key="1">
    <citation type="submission" date="2023-10" db="EMBL/GenBank/DDBJ databases">
        <title>Draft genome sequence of Xylaria bambusicola isolate GMP-LS, the root and basal stem rot pathogen of sugarcane in Indonesia.</title>
        <authorList>
            <person name="Selvaraj P."/>
            <person name="Muralishankar V."/>
            <person name="Muruganantham S."/>
            <person name="Sp S."/>
            <person name="Haryani S."/>
            <person name="Lau K.J.X."/>
            <person name="Naqvi N.I."/>
        </authorList>
    </citation>
    <scope>NUCLEOTIDE SEQUENCE [LARGE SCALE GENOMIC DNA]</scope>
    <source>
        <strain evidence="1">GMP-LS</strain>
    </source>
</reference>
<accession>A0AAN7UWX7</accession>
<protein>
    <submittedName>
        <fullName evidence="1">Uncharacterized protein</fullName>
    </submittedName>
</protein>
<organism evidence="1 2">
    <name type="scientific">Xylaria bambusicola</name>
    <dbReference type="NCBI Taxonomy" id="326684"/>
    <lineage>
        <taxon>Eukaryota</taxon>
        <taxon>Fungi</taxon>
        <taxon>Dikarya</taxon>
        <taxon>Ascomycota</taxon>
        <taxon>Pezizomycotina</taxon>
        <taxon>Sordariomycetes</taxon>
        <taxon>Xylariomycetidae</taxon>
        <taxon>Xylariales</taxon>
        <taxon>Xylariaceae</taxon>
        <taxon>Xylaria</taxon>
    </lineage>
</organism>
<dbReference type="EMBL" id="JAWHQM010000035">
    <property type="protein sequence ID" value="KAK5633791.1"/>
    <property type="molecule type" value="Genomic_DNA"/>
</dbReference>
<gene>
    <name evidence="1" type="ORF">RRF57_009505</name>
</gene>
<dbReference type="AlphaFoldDB" id="A0AAN7UWX7"/>
<keyword evidence="2" id="KW-1185">Reference proteome</keyword>